<dbReference type="Proteomes" id="UP000886653">
    <property type="component" value="Unassembled WGS sequence"/>
</dbReference>
<reference evidence="9" key="1">
    <citation type="submission" date="2013-11" db="EMBL/GenBank/DDBJ databases">
        <title>Genome sequence of the fusiform rust pathogen reveals effectors for host alternation and coevolution with pine.</title>
        <authorList>
            <consortium name="DOE Joint Genome Institute"/>
            <person name="Smith K."/>
            <person name="Pendleton A."/>
            <person name="Kubisiak T."/>
            <person name="Anderson C."/>
            <person name="Salamov A."/>
            <person name="Aerts A."/>
            <person name="Riley R."/>
            <person name="Clum A."/>
            <person name="Lindquist E."/>
            <person name="Ence D."/>
            <person name="Campbell M."/>
            <person name="Kronenberg Z."/>
            <person name="Feau N."/>
            <person name="Dhillon B."/>
            <person name="Hamelin R."/>
            <person name="Burleigh J."/>
            <person name="Smith J."/>
            <person name="Yandell M."/>
            <person name="Nelson C."/>
            <person name="Grigoriev I."/>
            <person name="Davis J."/>
        </authorList>
    </citation>
    <scope>NUCLEOTIDE SEQUENCE</scope>
    <source>
        <strain evidence="9">G11</strain>
    </source>
</reference>
<evidence type="ECO:0000313" key="10">
    <source>
        <dbReference type="Proteomes" id="UP000886653"/>
    </source>
</evidence>
<dbReference type="Pfam" id="PF08600">
    <property type="entry name" value="NuBaID_C"/>
    <property type="match status" value="1"/>
</dbReference>
<evidence type="ECO:0000256" key="2">
    <source>
        <dbReference type="ARBA" id="ARBA00022723"/>
    </source>
</evidence>
<feature type="region of interest" description="Disordered" evidence="6">
    <location>
        <begin position="1"/>
        <end position="23"/>
    </location>
</feature>
<feature type="compositionally biased region" description="Polar residues" evidence="6">
    <location>
        <begin position="65"/>
        <end position="74"/>
    </location>
</feature>
<organism evidence="9 10">
    <name type="scientific">Cronartium quercuum f. sp. fusiforme G11</name>
    <dbReference type="NCBI Taxonomy" id="708437"/>
    <lineage>
        <taxon>Eukaryota</taxon>
        <taxon>Fungi</taxon>
        <taxon>Dikarya</taxon>
        <taxon>Basidiomycota</taxon>
        <taxon>Pucciniomycotina</taxon>
        <taxon>Pucciniomycetes</taxon>
        <taxon>Pucciniales</taxon>
        <taxon>Coleosporiaceae</taxon>
        <taxon>Cronartium</taxon>
    </lineage>
</organism>
<dbReference type="PANTHER" id="PTHR15835">
    <property type="entry name" value="NUCLEAR-INTERACTING PARTNER OF ALK"/>
    <property type="match status" value="1"/>
</dbReference>
<keyword evidence="4" id="KW-0862">Zinc</keyword>
<name>A0A9P6TBA8_9BASI</name>
<proteinExistence type="predicted"/>
<feature type="domain" description="NuBaID C-terminal" evidence="8">
    <location>
        <begin position="339"/>
        <end position="389"/>
    </location>
</feature>
<evidence type="ECO:0000256" key="5">
    <source>
        <dbReference type="ARBA" id="ARBA00023242"/>
    </source>
</evidence>
<evidence type="ECO:0008006" key="11">
    <source>
        <dbReference type="Google" id="ProtNLM"/>
    </source>
</evidence>
<dbReference type="Pfam" id="PF07967">
    <property type="entry name" value="zf-C3HC"/>
    <property type="match status" value="1"/>
</dbReference>
<comment type="caution">
    <text evidence="9">The sequence shown here is derived from an EMBL/GenBank/DDBJ whole genome shotgun (WGS) entry which is preliminary data.</text>
</comment>
<evidence type="ECO:0000313" key="9">
    <source>
        <dbReference type="EMBL" id="KAG0145494.1"/>
    </source>
</evidence>
<keyword evidence="2" id="KW-0479">Metal-binding</keyword>
<evidence type="ECO:0000259" key="7">
    <source>
        <dbReference type="Pfam" id="PF07967"/>
    </source>
</evidence>
<dbReference type="GO" id="GO:0005634">
    <property type="term" value="C:nucleus"/>
    <property type="evidence" value="ECO:0007669"/>
    <property type="project" value="UniProtKB-SubCell"/>
</dbReference>
<feature type="region of interest" description="Disordered" evidence="6">
    <location>
        <begin position="36"/>
        <end position="77"/>
    </location>
</feature>
<evidence type="ECO:0000256" key="1">
    <source>
        <dbReference type="ARBA" id="ARBA00004123"/>
    </source>
</evidence>
<keyword evidence="10" id="KW-1185">Reference proteome</keyword>
<sequence>MPSDSDLQPSTSQYTMTAHRREEQLEEALRTLQLITHPKPSFLTATHSKKHPLDSPLPDQKPLGPSQSSRSLISTPALEAARSSLATRREKRLKKKTTSLILPTKTRDLPHNQPEIHPNDPTAFLNRLSTFKLANYPAGKPRSLSPPNLASFGWTSVPGTKNRLKCEVCQATWVLAVPSVKAEAGWGSPSGIQLAKLGSQMRVEEHRKACPWRKRRCTPNIYSRAMRWSGGLEATTELVQIATGIEELLSDQLESMSLTKIEHPLSEADFQFLSAAVDIIKRKPSQSSPQMVSDSTLIFALFGWFAGPIPPLSPSRPASPMPSNHRLSVSTVTQVSPLKNRTISCQLCHRQIGLWSILSPSLPDTAPARPSLNMITSHRDYCPYRDNLAGFEESDYQAFDPHPPELTWKANLLLIRRLVERHQHANQAATQPNCLDNLIRTFMDTNESSFRPPSSRSDSQIWALGFVKSRLSKGVGSDIKL</sequence>
<keyword evidence="5" id="KW-0539">Nucleus</keyword>
<accession>A0A9P6TBA8</accession>
<evidence type="ECO:0000256" key="3">
    <source>
        <dbReference type="ARBA" id="ARBA00022771"/>
    </source>
</evidence>
<evidence type="ECO:0000256" key="4">
    <source>
        <dbReference type="ARBA" id="ARBA00022833"/>
    </source>
</evidence>
<evidence type="ECO:0000256" key="6">
    <source>
        <dbReference type="SAM" id="MobiDB-lite"/>
    </source>
</evidence>
<gene>
    <name evidence="9" type="ORF">CROQUDRAFT_658546</name>
</gene>
<keyword evidence="3" id="KW-0863">Zinc-finger</keyword>
<feature type="domain" description="C3HC-type" evidence="7">
    <location>
        <begin position="119"/>
        <end position="250"/>
    </location>
</feature>
<comment type="subcellular location">
    <subcellularLocation>
        <location evidence="1">Nucleus</location>
    </subcellularLocation>
</comment>
<dbReference type="EMBL" id="MU167275">
    <property type="protein sequence ID" value="KAG0145494.1"/>
    <property type="molecule type" value="Genomic_DNA"/>
</dbReference>
<dbReference type="InterPro" id="IPR012935">
    <property type="entry name" value="NuBaID_N"/>
</dbReference>
<dbReference type="PANTHER" id="PTHR15835:SF6">
    <property type="entry name" value="ZINC FINGER C3HC-TYPE PROTEIN 1"/>
    <property type="match status" value="1"/>
</dbReference>
<protein>
    <recommendedName>
        <fullName evidence="11">Zf-C3HC-domain-containing protein</fullName>
    </recommendedName>
</protein>
<feature type="compositionally biased region" description="Polar residues" evidence="6">
    <location>
        <begin position="1"/>
        <end position="16"/>
    </location>
</feature>
<dbReference type="AlphaFoldDB" id="A0A9P6TBA8"/>
<dbReference type="InterPro" id="IPR013909">
    <property type="entry name" value="NuBaID_C"/>
</dbReference>
<dbReference type="GO" id="GO:0008270">
    <property type="term" value="F:zinc ion binding"/>
    <property type="evidence" value="ECO:0007669"/>
    <property type="project" value="UniProtKB-KW"/>
</dbReference>
<evidence type="ECO:0000259" key="8">
    <source>
        <dbReference type="Pfam" id="PF08600"/>
    </source>
</evidence>
<dbReference type="OrthoDB" id="2592092at2759"/>